<name>A0A1I4G4H8_9RHOB</name>
<dbReference type="Proteomes" id="UP000198851">
    <property type="component" value="Unassembled WGS sequence"/>
</dbReference>
<accession>A0A1I4G4H8</accession>
<proteinExistence type="predicted"/>
<dbReference type="AlphaFoldDB" id="A0A1I4G4H8"/>
<dbReference type="EMBL" id="FOSZ01000007">
    <property type="protein sequence ID" value="SFL24177.1"/>
    <property type="molecule type" value="Genomic_DNA"/>
</dbReference>
<organism evidence="1 2">
    <name type="scientific">Shimia haliotis</name>
    <dbReference type="NCBI Taxonomy" id="1280847"/>
    <lineage>
        <taxon>Bacteria</taxon>
        <taxon>Pseudomonadati</taxon>
        <taxon>Pseudomonadota</taxon>
        <taxon>Alphaproteobacteria</taxon>
        <taxon>Rhodobacterales</taxon>
        <taxon>Roseobacteraceae</taxon>
    </lineage>
</organism>
<keyword evidence="2" id="KW-1185">Reference proteome</keyword>
<reference evidence="2" key="1">
    <citation type="submission" date="2016-10" db="EMBL/GenBank/DDBJ databases">
        <authorList>
            <person name="Varghese N."/>
            <person name="Submissions S."/>
        </authorList>
    </citation>
    <scope>NUCLEOTIDE SEQUENCE [LARGE SCALE GENOMIC DNA]</scope>
    <source>
        <strain evidence="2">DSM 28453</strain>
    </source>
</reference>
<evidence type="ECO:0000313" key="2">
    <source>
        <dbReference type="Proteomes" id="UP000198851"/>
    </source>
</evidence>
<dbReference type="STRING" id="1280847.SAMN04488036_107130"/>
<protein>
    <submittedName>
        <fullName evidence="1">Uncharacterized protein</fullName>
    </submittedName>
</protein>
<sequence length="321" mass="35713">MQGMETTPIAPVRPATKEVHGDMDVILHVGAHLTGVTSLTYYLDRNRRALRNRGLAVWTMTDTRKGLFDGLTLRSGLNGVERRRMRGAGRVRLRCAMYERARVKELLVCDPGMIGGLCGNVATERLYPAAGEKMARMAHAFDGRVSRVLINIRALEDYWAAALAHTVQNGFPVPLQSELDRLVTQPRSWRRVITDIAAAVPDAEFLVAPFERVGEKPDDVVEFAVGGRFDAPTPLRVGVTPQVPHLDALRETLLDRYEDEESLPEGNGRWQPFNAMQVETLRAVYASDLAWLRSGAEGLAYLIEEQTPLRQPSFAGAEPRD</sequence>
<gene>
    <name evidence="1" type="ORF">SAMN04488036_107130</name>
</gene>
<evidence type="ECO:0000313" key="1">
    <source>
        <dbReference type="EMBL" id="SFL24177.1"/>
    </source>
</evidence>